<dbReference type="GO" id="GO:0047617">
    <property type="term" value="F:fatty acyl-CoA hydrolase activity"/>
    <property type="evidence" value="ECO:0007669"/>
    <property type="project" value="TreeGrafter"/>
</dbReference>
<name>A0A8I1A6T6_THEIN</name>
<organism evidence="1 2">
    <name type="scientific">Thermoactinomyces intermedius</name>
    <dbReference type="NCBI Taxonomy" id="2024"/>
    <lineage>
        <taxon>Bacteria</taxon>
        <taxon>Bacillati</taxon>
        <taxon>Bacillota</taxon>
        <taxon>Bacilli</taxon>
        <taxon>Bacillales</taxon>
        <taxon>Thermoactinomycetaceae</taxon>
        <taxon>Thermoactinomyces</taxon>
    </lineage>
</organism>
<keyword evidence="2" id="KW-1185">Reference proteome</keyword>
<accession>A0A8I1A6T6</accession>
<dbReference type="SUPFAM" id="SSF54637">
    <property type="entry name" value="Thioesterase/thiol ester dehydrase-isomerase"/>
    <property type="match status" value="1"/>
</dbReference>
<dbReference type="PANTHER" id="PTHR31793">
    <property type="entry name" value="4-HYDROXYBENZOYL-COA THIOESTERASE FAMILY MEMBER"/>
    <property type="match status" value="1"/>
</dbReference>
<reference evidence="1 2" key="1">
    <citation type="submission" date="2020-12" db="EMBL/GenBank/DDBJ databases">
        <title>WGS of Thermoactinomyces spp.</title>
        <authorList>
            <person name="Cheng K."/>
        </authorList>
    </citation>
    <scope>NUCLEOTIDE SEQUENCE [LARGE SCALE GENOMIC DNA]</scope>
    <source>
        <strain evidence="2">CICC 10671\DSM 43846</strain>
    </source>
</reference>
<dbReference type="Proteomes" id="UP000633619">
    <property type="component" value="Unassembled WGS sequence"/>
</dbReference>
<dbReference type="RefSeq" id="WP_181731144.1">
    <property type="nucleotide sequence ID" value="NZ_JACEIR010000001.1"/>
</dbReference>
<evidence type="ECO:0000313" key="2">
    <source>
        <dbReference type="Proteomes" id="UP000633619"/>
    </source>
</evidence>
<proteinExistence type="predicted"/>
<dbReference type="Pfam" id="PF13279">
    <property type="entry name" value="4HBT_2"/>
    <property type="match status" value="1"/>
</dbReference>
<dbReference type="InterPro" id="IPR029069">
    <property type="entry name" value="HotDog_dom_sf"/>
</dbReference>
<dbReference type="EMBL" id="JAECVW010000001">
    <property type="protein sequence ID" value="MBH8593781.1"/>
    <property type="molecule type" value="Genomic_DNA"/>
</dbReference>
<dbReference type="PANTHER" id="PTHR31793:SF24">
    <property type="entry name" value="LONG-CHAIN ACYL-COA THIOESTERASE FADM"/>
    <property type="match status" value="1"/>
</dbReference>
<dbReference type="AlphaFoldDB" id="A0A8I1A6T6"/>
<dbReference type="CDD" id="cd00586">
    <property type="entry name" value="4HBT"/>
    <property type="match status" value="1"/>
</dbReference>
<sequence length="161" mass="18311">MKIAWMDQAPEQWLEKFRFFTPIQVRFSDTDQLGHINNVSYFSYFEYGRIAYLEALDLTKSLLDASRSSAQGVIVTASLECQYLKQVHFGEKVSLGVRISRLGRSSADFEYALVTGENKTLSAAGRGAVVYIDPKTGKSRPIPEEVKDRIRAYEQMMEPIE</sequence>
<gene>
    <name evidence="1" type="ORF">I8U20_00375</name>
</gene>
<dbReference type="InterPro" id="IPR050563">
    <property type="entry name" value="4-hydroxybenzoyl-CoA_TE"/>
</dbReference>
<dbReference type="Gene3D" id="3.10.129.10">
    <property type="entry name" value="Hotdog Thioesterase"/>
    <property type="match status" value="1"/>
</dbReference>
<comment type="caution">
    <text evidence="1">The sequence shown here is derived from an EMBL/GenBank/DDBJ whole genome shotgun (WGS) entry which is preliminary data.</text>
</comment>
<evidence type="ECO:0000313" key="1">
    <source>
        <dbReference type="EMBL" id="MBH8593781.1"/>
    </source>
</evidence>
<protein>
    <submittedName>
        <fullName evidence="1">Acyl-CoA thioesterase</fullName>
    </submittedName>
</protein>